<accession>A0A1I6E3D3</accession>
<dbReference type="Gene3D" id="3.30.360.10">
    <property type="entry name" value="Dihydrodipicolinate Reductase, domain 2"/>
    <property type="match status" value="1"/>
</dbReference>
<dbReference type="Proteomes" id="UP000199584">
    <property type="component" value="Unassembled WGS sequence"/>
</dbReference>
<dbReference type="SUPFAM" id="SSF55347">
    <property type="entry name" value="Glyceraldehyde-3-phosphate dehydrogenase-like, C-terminal domain"/>
    <property type="match status" value="1"/>
</dbReference>
<organism evidence="3 4">
    <name type="scientific">Desulfoscipio geothermicus DSM 3669</name>
    <dbReference type="NCBI Taxonomy" id="1121426"/>
    <lineage>
        <taxon>Bacteria</taxon>
        <taxon>Bacillati</taxon>
        <taxon>Bacillota</taxon>
        <taxon>Clostridia</taxon>
        <taxon>Eubacteriales</taxon>
        <taxon>Desulfallaceae</taxon>
        <taxon>Desulfoscipio</taxon>
    </lineage>
</organism>
<evidence type="ECO:0000313" key="3">
    <source>
        <dbReference type="EMBL" id="SFR12061.1"/>
    </source>
</evidence>
<keyword evidence="4" id="KW-1185">Reference proteome</keyword>
<dbReference type="STRING" id="39060.SAMN05660706_12436"/>
<feature type="domain" description="GFO/IDH/MocA-like oxidoreductase" evidence="2">
    <location>
        <begin position="106"/>
        <end position="229"/>
    </location>
</feature>
<dbReference type="PANTHER" id="PTHR43249">
    <property type="entry name" value="UDP-N-ACETYL-2-AMINO-2-DEOXY-D-GLUCURONATE OXIDASE"/>
    <property type="match status" value="1"/>
</dbReference>
<dbReference type="Pfam" id="PF22725">
    <property type="entry name" value="GFO_IDH_MocA_C3"/>
    <property type="match status" value="1"/>
</dbReference>
<dbReference type="GO" id="GO:0000166">
    <property type="term" value="F:nucleotide binding"/>
    <property type="evidence" value="ECO:0007669"/>
    <property type="project" value="InterPro"/>
</dbReference>
<dbReference type="InterPro" id="IPR052515">
    <property type="entry name" value="Gfo/Idh/MocA_Oxidoreductase"/>
</dbReference>
<dbReference type="InterPro" id="IPR036291">
    <property type="entry name" value="NAD(P)-bd_dom_sf"/>
</dbReference>
<gene>
    <name evidence="3" type="ORF">SAMN05660706_12436</name>
</gene>
<evidence type="ECO:0000259" key="1">
    <source>
        <dbReference type="Pfam" id="PF01408"/>
    </source>
</evidence>
<evidence type="ECO:0000313" key="4">
    <source>
        <dbReference type="Proteomes" id="UP000199584"/>
    </source>
</evidence>
<sequence length="320" mass="34646">MPGCRLVAVYDVDNMAAEKLARSTGVQIYRSYDDLLADPGVDVVNLCTPGSLHAVLGIKAASHGKHVLVEKPMAVTLEDADALIEACDRAGVVLVTAHQNRFKGPVRALKTALEQEKMGRISHGSVVLRWNRNMDYYLQKPWRADASQGGGVLLNQAIHNIDLLQWMLGPVNTVYGLASSATPSLKAEESAVAVLKFASGVLGIIEACSSVYPVNLEETLSIFGDNGTVILSGTSIGQVKKWQFAVNISKPPDHVVNPTDPGGYRPLLEDMVQCIKTGRKPLVDGWEGRKCLEIIQAIKRSNRTGLPVNLPLFKDSKVNN</sequence>
<dbReference type="InterPro" id="IPR000683">
    <property type="entry name" value="Gfo/Idh/MocA-like_OxRdtase_N"/>
</dbReference>
<evidence type="ECO:0000259" key="2">
    <source>
        <dbReference type="Pfam" id="PF22725"/>
    </source>
</evidence>
<proteinExistence type="predicted"/>
<dbReference type="SUPFAM" id="SSF51735">
    <property type="entry name" value="NAD(P)-binding Rossmann-fold domains"/>
    <property type="match status" value="1"/>
</dbReference>
<protein>
    <submittedName>
        <fullName evidence="3">Predicted dehydrogenase</fullName>
    </submittedName>
</protein>
<dbReference type="Gene3D" id="3.40.50.720">
    <property type="entry name" value="NAD(P)-binding Rossmann-like Domain"/>
    <property type="match status" value="1"/>
</dbReference>
<dbReference type="Pfam" id="PF01408">
    <property type="entry name" value="GFO_IDH_MocA"/>
    <property type="match status" value="1"/>
</dbReference>
<name>A0A1I6E3D3_9FIRM</name>
<dbReference type="EMBL" id="FOYM01000024">
    <property type="protein sequence ID" value="SFR12061.1"/>
    <property type="molecule type" value="Genomic_DNA"/>
</dbReference>
<dbReference type="PANTHER" id="PTHR43249:SF1">
    <property type="entry name" value="D-GLUCOSIDE 3-DEHYDROGENASE"/>
    <property type="match status" value="1"/>
</dbReference>
<dbReference type="AlphaFoldDB" id="A0A1I6E3D3"/>
<dbReference type="InterPro" id="IPR055170">
    <property type="entry name" value="GFO_IDH_MocA-like_dom"/>
</dbReference>
<feature type="domain" description="Gfo/Idh/MocA-like oxidoreductase N-terminal" evidence="1">
    <location>
        <begin position="4"/>
        <end position="97"/>
    </location>
</feature>
<reference evidence="4" key="1">
    <citation type="submission" date="2016-10" db="EMBL/GenBank/DDBJ databases">
        <authorList>
            <person name="Varghese N."/>
            <person name="Submissions S."/>
        </authorList>
    </citation>
    <scope>NUCLEOTIDE SEQUENCE [LARGE SCALE GENOMIC DNA]</scope>
    <source>
        <strain evidence="4">DSM 3669</strain>
    </source>
</reference>